<dbReference type="Proteomes" id="UP001314170">
    <property type="component" value="Unassembled WGS sequence"/>
</dbReference>
<sequence>MDLLISFPANLSLKQASTRATVQKMRTQQQKSEHEMTDPQYLIVNNYHTEDAGDTATLDVLSFKEVTNDIGRQVFGFSVLRESVTDSGVR</sequence>
<gene>
    <name evidence="1" type="ORF">DCAF_LOCUS20723</name>
</gene>
<evidence type="ECO:0000313" key="2">
    <source>
        <dbReference type="Proteomes" id="UP001314170"/>
    </source>
</evidence>
<name>A0AAV1SCA2_9ROSI</name>
<dbReference type="AlphaFoldDB" id="A0AAV1SCA2"/>
<reference evidence="1 2" key="1">
    <citation type="submission" date="2024-01" db="EMBL/GenBank/DDBJ databases">
        <authorList>
            <person name="Waweru B."/>
        </authorList>
    </citation>
    <scope>NUCLEOTIDE SEQUENCE [LARGE SCALE GENOMIC DNA]</scope>
</reference>
<protein>
    <submittedName>
        <fullName evidence="1">Uncharacterized protein</fullName>
    </submittedName>
</protein>
<comment type="caution">
    <text evidence="1">The sequence shown here is derived from an EMBL/GenBank/DDBJ whole genome shotgun (WGS) entry which is preliminary data.</text>
</comment>
<keyword evidence="2" id="KW-1185">Reference proteome</keyword>
<dbReference type="EMBL" id="CAWUPB010001173">
    <property type="protein sequence ID" value="CAK7348031.1"/>
    <property type="molecule type" value="Genomic_DNA"/>
</dbReference>
<proteinExistence type="predicted"/>
<accession>A0AAV1SCA2</accession>
<evidence type="ECO:0000313" key="1">
    <source>
        <dbReference type="EMBL" id="CAK7348031.1"/>
    </source>
</evidence>
<organism evidence="1 2">
    <name type="scientific">Dovyalis caffra</name>
    <dbReference type="NCBI Taxonomy" id="77055"/>
    <lineage>
        <taxon>Eukaryota</taxon>
        <taxon>Viridiplantae</taxon>
        <taxon>Streptophyta</taxon>
        <taxon>Embryophyta</taxon>
        <taxon>Tracheophyta</taxon>
        <taxon>Spermatophyta</taxon>
        <taxon>Magnoliopsida</taxon>
        <taxon>eudicotyledons</taxon>
        <taxon>Gunneridae</taxon>
        <taxon>Pentapetalae</taxon>
        <taxon>rosids</taxon>
        <taxon>fabids</taxon>
        <taxon>Malpighiales</taxon>
        <taxon>Salicaceae</taxon>
        <taxon>Flacourtieae</taxon>
        <taxon>Dovyalis</taxon>
    </lineage>
</organism>